<proteinExistence type="predicted"/>
<dbReference type="AlphaFoldDB" id="A0A848LUB8"/>
<name>A0A848LUB8_9BACT</name>
<dbReference type="EMBL" id="JABBJJ010000303">
    <property type="protein sequence ID" value="NMO21192.1"/>
    <property type="molecule type" value="Genomic_DNA"/>
</dbReference>
<protein>
    <submittedName>
        <fullName evidence="1">Uncharacterized protein</fullName>
    </submittedName>
</protein>
<comment type="caution">
    <text evidence="1">The sequence shown here is derived from an EMBL/GenBank/DDBJ whole genome shotgun (WGS) entry which is preliminary data.</text>
</comment>
<sequence length="87" mass="9672">MRPHAYAATPSFRRFPEAITVSTDQKGTRILARTFFNQLRASGYTPHQVIGIATELLDLVTADLKEGDKAVAVQATQEQGAEWRQRA</sequence>
<keyword evidence="2" id="KW-1185">Reference proteome</keyword>
<evidence type="ECO:0000313" key="1">
    <source>
        <dbReference type="EMBL" id="NMO21192.1"/>
    </source>
</evidence>
<evidence type="ECO:0000313" key="2">
    <source>
        <dbReference type="Proteomes" id="UP000518300"/>
    </source>
</evidence>
<organism evidence="1 2">
    <name type="scientific">Pyxidicoccus fallax</name>
    <dbReference type="NCBI Taxonomy" id="394095"/>
    <lineage>
        <taxon>Bacteria</taxon>
        <taxon>Pseudomonadati</taxon>
        <taxon>Myxococcota</taxon>
        <taxon>Myxococcia</taxon>
        <taxon>Myxococcales</taxon>
        <taxon>Cystobacterineae</taxon>
        <taxon>Myxococcaceae</taxon>
        <taxon>Pyxidicoccus</taxon>
    </lineage>
</organism>
<reference evidence="1 2" key="1">
    <citation type="submission" date="2020-04" db="EMBL/GenBank/DDBJ databases">
        <title>Draft genome of Pyxidicoccus fallax type strain.</title>
        <authorList>
            <person name="Whitworth D.E."/>
        </authorList>
    </citation>
    <scope>NUCLEOTIDE SEQUENCE [LARGE SCALE GENOMIC DNA]</scope>
    <source>
        <strain evidence="1 2">DSM 14698</strain>
    </source>
</reference>
<gene>
    <name evidence="1" type="ORF">HG543_41040</name>
</gene>
<accession>A0A848LUB8</accession>
<dbReference type="Proteomes" id="UP000518300">
    <property type="component" value="Unassembled WGS sequence"/>
</dbReference>